<evidence type="ECO:0000313" key="2">
    <source>
        <dbReference type="Proteomes" id="UP000053989"/>
    </source>
</evidence>
<sequence length="51" mass="5934">MASADDRCPFSTKQCDLRAEHQTQRRRSVTDAIIYKYWTLCVEARKASVAR</sequence>
<dbReference type="EMBL" id="KN822039">
    <property type="protein sequence ID" value="KIM62868.1"/>
    <property type="molecule type" value="Genomic_DNA"/>
</dbReference>
<keyword evidence="2" id="KW-1185">Reference proteome</keyword>
<organism evidence="1 2">
    <name type="scientific">Scleroderma citrinum Foug A</name>
    <dbReference type="NCBI Taxonomy" id="1036808"/>
    <lineage>
        <taxon>Eukaryota</taxon>
        <taxon>Fungi</taxon>
        <taxon>Dikarya</taxon>
        <taxon>Basidiomycota</taxon>
        <taxon>Agaricomycotina</taxon>
        <taxon>Agaricomycetes</taxon>
        <taxon>Agaricomycetidae</taxon>
        <taxon>Boletales</taxon>
        <taxon>Sclerodermatineae</taxon>
        <taxon>Sclerodermataceae</taxon>
        <taxon>Scleroderma</taxon>
    </lineage>
</organism>
<proteinExistence type="predicted"/>
<evidence type="ECO:0000313" key="1">
    <source>
        <dbReference type="EMBL" id="KIM62868.1"/>
    </source>
</evidence>
<name>A0A0C2ZMQ3_9AGAM</name>
<reference evidence="2" key="2">
    <citation type="submission" date="2015-01" db="EMBL/GenBank/DDBJ databases">
        <title>Evolutionary Origins and Diversification of the Mycorrhizal Mutualists.</title>
        <authorList>
            <consortium name="DOE Joint Genome Institute"/>
            <consortium name="Mycorrhizal Genomics Consortium"/>
            <person name="Kohler A."/>
            <person name="Kuo A."/>
            <person name="Nagy L.G."/>
            <person name="Floudas D."/>
            <person name="Copeland A."/>
            <person name="Barry K.W."/>
            <person name="Cichocki N."/>
            <person name="Veneault-Fourrey C."/>
            <person name="LaButti K."/>
            <person name="Lindquist E.A."/>
            <person name="Lipzen A."/>
            <person name="Lundell T."/>
            <person name="Morin E."/>
            <person name="Murat C."/>
            <person name="Riley R."/>
            <person name="Ohm R."/>
            <person name="Sun H."/>
            <person name="Tunlid A."/>
            <person name="Henrissat B."/>
            <person name="Grigoriev I.V."/>
            <person name="Hibbett D.S."/>
            <person name="Martin F."/>
        </authorList>
    </citation>
    <scope>NUCLEOTIDE SEQUENCE [LARGE SCALE GENOMIC DNA]</scope>
    <source>
        <strain evidence="2">Foug A</strain>
    </source>
</reference>
<dbReference type="Proteomes" id="UP000053989">
    <property type="component" value="Unassembled WGS sequence"/>
</dbReference>
<reference evidence="1 2" key="1">
    <citation type="submission" date="2014-04" db="EMBL/GenBank/DDBJ databases">
        <authorList>
            <consortium name="DOE Joint Genome Institute"/>
            <person name="Kuo A."/>
            <person name="Kohler A."/>
            <person name="Nagy L.G."/>
            <person name="Floudas D."/>
            <person name="Copeland A."/>
            <person name="Barry K.W."/>
            <person name="Cichocki N."/>
            <person name="Veneault-Fourrey C."/>
            <person name="LaButti K."/>
            <person name="Lindquist E.A."/>
            <person name="Lipzen A."/>
            <person name="Lundell T."/>
            <person name="Morin E."/>
            <person name="Murat C."/>
            <person name="Sun H."/>
            <person name="Tunlid A."/>
            <person name="Henrissat B."/>
            <person name="Grigoriev I.V."/>
            <person name="Hibbett D.S."/>
            <person name="Martin F."/>
            <person name="Nordberg H.P."/>
            <person name="Cantor M.N."/>
            <person name="Hua S.X."/>
        </authorList>
    </citation>
    <scope>NUCLEOTIDE SEQUENCE [LARGE SCALE GENOMIC DNA]</scope>
    <source>
        <strain evidence="1 2">Foug A</strain>
    </source>
</reference>
<dbReference type="AlphaFoldDB" id="A0A0C2ZMQ3"/>
<dbReference type="HOGENOM" id="CLU_3107763_0_0_1"/>
<accession>A0A0C2ZMQ3</accession>
<protein>
    <submittedName>
        <fullName evidence="1">Uncharacterized protein</fullName>
    </submittedName>
</protein>
<gene>
    <name evidence="1" type="ORF">SCLCIDRAFT_1214657</name>
</gene>
<dbReference type="InParanoid" id="A0A0C2ZMQ3"/>